<feature type="compositionally biased region" description="Basic and acidic residues" evidence="13">
    <location>
        <begin position="536"/>
        <end position="575"/>
    </location>
</feature>
<evidence type="ECO:0000256" key="9">
    <source>
        <dbReference type="ARBA" id="ARBA00022840"/>
    </source>
</evidence>
<evidence type="ECO:0000256" key="12">
    <source>
        <dbReference type="PROSITE-ProRule" id="PRU10141"/>
    </source>
</evidence>
<accession>A0ABP0ECK3</accession>
<dbReference type="PROSITE" id="PS00108">
    <property type="entry name" value="PROTEIN_KINASE_ST"/>
    <property type="match status" value="1"/>
</dbReference>
<dbReference type="InterPro" id="IPR017441">
    <property type="entry name" value="Protein_kinase_ATP_BS"/>
</dbReference>
<evidence type="ECO:0000256" key="3">
    <source>
        <dbReference type="ARBA" id="ARBA00012409"/>
    </source>
</evidence>
<dbReference type="Gene3D" id="3.30.200.20">
    <property type="entry name" value="Phosphorylase Kinase, domain 1"/>
    <property type="match status" value="1"/>
</dbReference>
<comment type="subcellular location">
    <subcellularLocation>
        <location evidence="1">Nucleus</location>
    </subcellularLocation>
</comment>
<dbReference type="PANTHER" id="PTHR24056:SF233">
    <property type="entry name" value="CYCLIN-DEPENDENT KINASE 9"/>
    <property type="match status" value="1"/>
</dbReference>
<feature type="region of interest" description="Disordered" evidence="13">
    <location>
        <begin position="403"/>
        <end position="575"/>
    </location>
</feature>
<evidence type="ECO:0000256" key="5">
    <source>
        <dbReference type="ARBA" id="ARBA00022527"/>
    </source>
</evidence>
<feature type="binding site" evidence="12">
    <location>
        <position position="88"/>
    </location>
    <ligand>
        <name>ATP</name>
        <dbReference type="ChEBI" id="CHEBI:30616"/>
    </ligand>
</feature>
<keyword evidence="7 12" id="KW-0547">Nucleotide-binding</keyword>
<keyword evidence="16" id="KW-1185">Reference proteome</keyword>
<dbReference type="InterPro" id="IPR000719">
    <property type="entry name" value="Prot_kinase_dom"/>
</dbReference>
<dbReference type="GO" id="GO:0016301">
    <property type="term" value="F:kinase activity"/>
    <property type="evidence" value="ECO:0007669"/>
    <property type="project" value="UniProtKB-KW"/>
</dbReference>
<dbReference type="Proteomes" id="UP001497600">
    <property type="component" value="Chromosome E"/>
</dbReference>
<name>A0ABP0ECK3_9ASCO</name>
<evidence type="ECO:0000313" key="16">
    <source>
        <dbReference type="Proteomes" id="UP001497600"/>
    </source>
</evidence>
<evidence type="ECO:0000256" key="4">
    <source>
        <dbReference type="ARBA" id="ARBA00012425"/>
    </source>
</evidence>
<keyword evidence="10" id="KW-0539">Nucleus</keyword>
<keyword evidence="6" id="KW-0808">Transferase</keyword>
<dbReference type="PROSITE" id="PS00107">
    <property type="entry name" value="PROTEIN_KINASE_ATP"/>
    <property type="match status" value="1"/>
</dbReference>
<dbReference type="Gene3D" id="1.10.510.10">
    <property type="entry name" value="Transferase(Phosphotransferase) domain 1"/>
    <property type="match status" value="1"/>
</dbReference>
<feature type="compositionally biased region" description="Basic and acidic residues" evidence="13">
    <location>
        <begin position="512"/>
        <end position="526"/>
    </location>
</feature>
<dbReference type="InterPro" id="IPR011009">
    <property type="entry name" value="Kinase-like_dom_sf"/>
</dbReference>
<evidence type="ECO:0000256" key="7">
    <source>
        <dbReference type="ARBA" id="ARBA00022741"/>
    </source>
</evidence>
<keyword evidence="8 15" id="KW-0418">Kinase</keyword>
<feature type="domain" description="Protein kinase" evidence="14">
    <location>
        <begin position="59"/>
        <end position="366"/>
    </location>
</feature>
<dbReference type="EMBL" id="OZ004257">
    <property type="protein sequence ID" value="CAK7907374.1"/>
    <property type="molecule type" value="Genomic_DNA"/>
</dbReference>
<proteinExistence type="inferred from homology"/>
<evidence type="ECO:0000259" key="14">
    <source>
        <dbReference type="PROSITE" id="PS50011"/>
    </source>
</evidence>
<feature type="region of interest" description="Disordered" evidence="13">
    <location>
        <begin position="1"/>
        <end position="51"/>
    </location>
</feature>
<evidence type="ECO:0000256" key="2">
    <source>
        <dbReference type="ARBA" id="ARBA00006485"/>
    </source>
</evidence>
<evidence type="ECO:0000256" key="8">
    <source>
        <dbReference type="ARBA" id="ARBA00022777"/>
    </source>
</evidence>
<feature type="compositionally biased region" description="Polar residues" evidence="13">
    <location>
        <begin position="450"/>
        <end position="467"/>
    </location>
</feature>
<protein>
    <recommendedName>
        <fullName evidence="11">Serine/threonine-protein kinase BUR1</fullName>
        <ecNumber evidence="4">2.7.11.22</ecNumber>
        <ecNumber evidence="3">2.7.11.23</ecNumber>
    </recommendedName>
</protein>
<keyword evidence="9 12" id="KW-0067">ATP-binding</keyword>
<dbReference type="SMART" id="SM00220">
    <property type="entry name" value="S_TKc"/>
    <property type="match status" value="1"/>
</dbReference>
<evidence type="ECO:0000256" key="1">
    <source>
        <dbReference type="ARBA" id="ARBA00004123"/>
    </source>
</evidence>
<comment type="similarity">
    <text evidence="2">Belongs to the protein kinase superfamily. CMGC Ser/Thr protein kinase family. CDC2/CDKX subfamily.</text>
</comment>
<dbReference type="EC" id="2.7.11.22" evidence="4"/>
<gene>
    <name evidence="15" type="primary">SGV1</name>
    <name evidence="15" type="ORF">CAAN4_E05182</name>
</gene>
<evidence type="ECO:0000256" key="6">
    <source>
        <dbReference type="ARBA" id="ARBA00022679"/>
    </source>
</evidence>
<evidence type="ECO:0000256" key="13">
    <source>
        <dbReference type="SAM" id="MobiDB-lite"/>
    </source>
</evidence>
<dbReference type="Pfam" id="PF00069">
    <property type="entry name" value="Pkinase"/>
    <property type="match status" value="1"/>
</dbReference>
<evidence type="ECO:0000256" key="11">
    <source>
        <dbReference type="ARBA" id="ARBA00041018"/>
    </source>
</evidence>
<feature type="compositionally biased region" description="Polar residues" evidence="13">
    <location>
        <begin position="8"/>
        <end position="41"/>
    </location>
</feature>
<evidence type="ECO:0000313" key="15">
    <source>
        <dbReference type="EMBL" id="CAK7907374.1"/>
    </source>
</evidence>
<dbReference type="EC" id="2.7.11.23" evidence="3"/>
<dbReference type="PROSITE" id="PS50011">
    <property type="entry name" value="PROTEIN_KINASE_DOM"/>
    <property type="match status" value="1"/>
</dbReference>
<sequence length="575" mass="63795">METPKVISVNSDTSVSASAPSETGSVTPNKSDGDELNTSRPSSKRRQHKFQDMSSLKKYQIISKLGQGTFGVVQKARDLKTNNIVALKQLLNHSAKEGFPITAMREITILKKLHHKNILELVDMVYEAPKVSIPSDVIHQRGCFYTVAPYMCSDLVGLLKNPAIKLEVPHIKCFMKQLLQGIQYIHEQKYLHRDIKAANILVDYDGVLKIADFGLARVYHGHVPVLGHGPGGGDRAYTGLVVTRWYRPPELLLGERKYTTAVDLWGIGCVFAELFTHKPILVGKSDSHQAQIIFELLGAPDTLTWPEAVNLPNKADFSIGITCKRTLESRFSSLISEDGLDLLSGLLQLNPYKRLNALDALEHPYFKNEPLPMEPNELPTFEESHEIDAERYKKMREGGVAGIPSDFEVSNTSVVPSTGPRHGKPYPPTIATGGLPQKPLYKSSFAGNGATKNVSGWGNGRATNGISRPNHFEDNYRSSSSTPPPPHPSVAHSGDRPGTNYVPLNRSGPSRRRPDSPETTQRRVESTRGGVFMQKKRQDMYKPVDTKRRKVIQENKIEGADKSKEKLDSDVVHND</sequence>
<keyword evidence="5" id="KW-0723">Serine/threonine-protein kinase</keyword>
<organism evidence="15 16">
    <name type="scientific">[Candida] anglica</name>
    <dbReference type="NCBI Taxonomy" id="148631"/>
    <lineage>
        <taxon>Eukaryota</taxon>
        <taxon>Fungi</taxon>
        <taxon>Dikarya</taxon>
        <taxon>Ascomycota</taxon>
        <taxon>Saccharomycotina</taxon>
        <taxon>Pichiomycetes</taxon>
        <taxon>Debaryomycetaceae</taxon>
        <taxon>Kurtzmaniella</taxon>
    </lineage>
</organism>
<evidence type="ECO:0000256" key="10">
    <source>
        <dbReference type="ARBA" id="ARBA00023242"/>
    </source>
</evidence>
<dbReference type="PANTHER" id="PTHR24056">
    <property type="entry name" value="CELL DIVISION PROTEIN KINASE"/>
    <property type="match status" value="1"/>
</dbReference>
<dbReference type="InterPro" id="IPR050108">
    <property type="entry name" value="CDK"/>
</dbReference>
<dbReference type="InterPro" id="IPR008271">
    <property type="entry name" value="Ser/Thr_kinase_AS"/>
</dbReference>
<reference evidence="15 16" key="1">
    <citation type="submission" date="2024-01" db="EMBL/GenBank/DDBJ databases">
        <authorList>
            <consortium name="Genoscope - CEA"/>
            <person name="William W."/>
        </authorList>
    </citation>
    <scope>NUCLEOTIDE SEQUENCE [LARGE SCALE GENOMIC DNA]</scope>
    <source>
        <strain evidence="15 16">29B2s-10</strain>
    </source>
</reference>
<dbReference type="SUPFAM" id="SSF56112">
    <property type="entry name" value="Protein kinase-like (PK-like)"/>
    <property type="match status" value="1"/>
</dbReference>